<feature type="region of interest" description="Disordered" evidence="1">
    <location>
        <begin position="176"/>
        <end position="207"/>
    </location>
</feature>
<dbReference type="Proteomes" id="UP000799771">
    <property type="component" value="Unassembled WGS sequence"/>
</dbReference>
<evidence type="ECO:0000313" key="3">
    <source>
        <dbReference type="EMBL" id="KAF2127375.1"/>
    </source>
</evidence>
<feature type="signal peptide" evidence="2">
    <location>
        <begin position="1"/>
        <end position="19"/>
    </location>
</feature>
<dbReference type="RefSeq" id="XP_033521764.1">
    <property type="nucleotide sequence ID" value="XM_033672495.1"/>
</dbReference>
<evidence type="ECO:0000256" key="2">
    <source>
        <dbReference type="SAM" id="SignalP"/>
    </source>
</evidence>
<gene>
    <name evidence="3" type="ORF">P153DRAFT_424623</name>
</gene>
<evidence type="ECO:0000313" key="4">
    <source>
        <dbReference type="Proteomes" id="UP000799771"/>
    </source>
</evidence>
<name>A0A6A6A842_9PLEO</name>
<dbReference type="AlphaFoldDB" id="A0A6A6A842"/>
<protein>
    <submittedName>
        <fullName evidence="3">Uncharacterized protein</fullName>
    </submittedName>
</protein>
<dbReference type="GeneID" id="54412927"/>
<accession>A0A6A6A842</accession>
<feature type="chain" id="PRO_5025540726" evidence="2">
    <location>
        <begin position="20"/>
        <end position="233"/>
    </location>
</feature>
<keyword evidence="4" id="KW-1185">Reference proteome</keyword>
<proteinExistence type="predicted"/>
<keyword evidence="2" id="KW-0732">Signal</keyword>
<evidence type="ECO:0000256" key="1">
    <source>
        <dbReference type="SAM" id="MobiDB-lite"/>
    </source>
</evidence>
<organism evidence="3 4">
    <name type="scientific">Dothidotthia symphoricarpi CBS 119687</name>
    <dbReference type="NCBI Taxonomy" id="1392245"/>
    <lineage>
        <taxon>Eukaryota</taxon>
        <taxon>Fungi</taxon>
        <taxon>Dikarya</taxon>
        <taxon>Ascomycota</taxon>
        <taxon>Pezizomycotina</taxon>
        <taxon>Dothideomycetes</taxon>
        <taxon>Pleosporomycetidae</taxon>
        <taxon>Pleosporales</taxon>
        <taxon>Dothidotthiaceae</taxon>
        <taxon>Dothidotthia</taxon>
    </lineage>
</organism>
<dbReference type="EMBL" id="ML977511">
    <property type="protein sequence ID" value="KAF2127375.1"/>
    <property type="molecule type" value="Genomic_DNA"/>
</dbReference>
<sequence length="233" mass="23100">MYTQLITITIAILSTTSLASQAFTNANAFGAMLRRGDAIAKRQGYTPDTVLCGSGDTCEEACGAGQVECPSSSISTLYCHDSTDGSHCCSDGSGNSCDAGFYCTTDGTDTYCCLNSIDTSACAAVYSLSASLIRETASVIPSAALLSSSVPAETPASTSRLIYVSSTVSSASASASESATSSSTTSRSSTRSASATLASPTSASPTPSQFSGAAAKVGVAGMAVLAGGLAGLL</sequence>
<dbReference type="OrthoDB" id="5409186at2759"/>
<reference evidence="3" key="1">
    <citation type="journal article" date="2020" name="Stud. Mycol.">
        <title>101 Dothideomycetes genomes: a test case for predicting lifestyles and emergence of pathogens.</title>
        <authorList>
            <person name="Haridas S."/>
            <person name="Albert R."/>
            <person name="Binder M."/>
            <person name="Bloem J."/>
            <person name="Labutti K."/>
            <person name="Salamov A."/>
            <person name="Andreopoulos B."/>
            <person name="Baker S."/>
            <person name="Barry K."/>
            <person name="Bills G."/>
            <person name="Bluhm B."/>
            <person name="Cannon C."/>
            <person name="Castanera R."/>
            <person name="Culley D."/>
            <person name="Daum C."/>
            <person name="Ezra D."/>
            <person name="Gonzalez J."/>
            <person name="Henrissat B."/>
            <person name="Kuo A."/>
            <person name="Liang C."/>
            <person name="Lipzen A."/>
            <person name="Lutzoni F."/>
            <person name="Magnuson J."/>
            <person name="Mondo S."/>
            <person name="Nolan M."/>
            <person name="Ohm R."/>
            <person name="Pangilinan J."/>
            <person name="Park H.-J."/>
            <person name="Ramirez L."/>
            <person name="Alfaro M."/>
            <person name="Sun H."/>
            <person name="Tritt A."/>
            <person name="Yoshinaga Y."/>
            <person name="Zwiers L.-H."/>
            <person name="Turgeon B."/>
            <person name="Goodwin S."/>
            <person name="Spatafora J."/>
            <person name="Crous P."/>
            <person name="Grigoriev I."/>
        </authorList>
    </citation>
    <scope>NUCLEOTIDE SEQUENCE</scope>
    <source>
        <strain evidence="3">CBS 119687</strain>
    </source>
</reference>